<keyword evidence="4" id="KW-1185">Reference proteome</keyword>
<dbReference type="InterPro" id="IPR058395">
    <property type="entry name" value="DUF8082"/>
</dbReference>
<proteinExistence type="predicted"/>
<evidence type="ECO:0000313" key="3">
    <source>
        <dbReference type="EMBL" id="ODB94382.1"/>
    </source>
</evidence>
<organism evidence="3 4">
    <name type="scientific">Candidatus Thiodiazotropha endoloripes</name>
    <dbReference type="NCBI Taxonomy" id="1818881"/>
    <lineage>
        <taxon>Bacteria</taxon>
        <taxon>Pseudomonadati</taxon>
        <taxon>Pseudomonadota</taxon>
        <taxon>Gammaproteobacteria</taxon>
        <taxon>Chromatiales</taxon>
        <taxon>Sedimenticolaceae</taxon>
        <taxon>Candidatus Thiodiazotropha</taxon>
    </lineage>
</organism>
<reference evidence="3 4" key="1">
    <citation type="submission" date="2016-03" db="EMBL/GenBank/DDBJ databases">
        <title>Chemosynthetic sulphur-oxidizing symbionts of marine invertebrate animals are capable of nitrogen fixation.</title>
        <authorList>
            <person name="Petersen J.M."/>
            <person name="Kemper A."/>
            <person name="Gruber-Vodicka H."/>
            <person name="Cardini U."/>
            <person name="Geest Mvander."/>
            <person name="Kleiner M."/>
            <person name="Bulgheresi S."/>
            <person name="Fussmann M."/>
            <person name="Herbold C."/>
            <person name="Seah B.K.B."/>
            <person name="Antony C.Paul."/>
            <person name="Liu D."/>
            <person name="Belitz A."/>
            <person name="Weber M."/>
        </authorList>
    </citation>
    <scope>NUCLEOTIDE SEQUENCE [LARGE SCALE GENOMIC DNA]</scope>
    <source>
        <strain evidence="3">G_D</strain>
    </source>
</reference>
<dbReference type="RefSeq" id="WP_069014812.1">
    <property type="nucleotide sequence ID" value="NZ_LVJW01000006.1"/>
</dbReference>
<gene>
    <name evidence="3" type="ORF">A3196_17765</name>
</gene>
<name>A0A1E2UJ81_9GAMM</name>
<feature type="region of interest" description="Disordered" evidence="1">
    <location>
        <begin position="99"/>
        <end position="125"/>
    </location>
</feature>
<evidence type="ECO:0000256" key="1">
    <source>
        <dbReference type="SAM" id="MobiDB-lite"/>
    </source>
</evidence>
<comment type="caution">
    <text evidence="3">The sequence shown here is derived from an EMBL/GenBank/DDBJ whole genome shotgun (WGS) entry which is preliminary data.</text>
</comment>
<accession>A0A1E2UJ81</accession>
<protein>
    <recommendedName>
        <fullName evidence="2">DUF8082 domain-containing protein</fullName>
    </recommendedName>
</protein>
<feature type="compositionally biased region" description="Polar residues" evidence="1">
    <location>
        <begin position="108"/>
        <end position="125"/>
    </location>
</feature>
<evidence type="ECO:0000313" key="4">
    <source>
        <dbReference type="Proteomes" id="UP000094849"/>
    </source>
</evidence>
<evidence type="ECO:0000259" key="2">
    <source>
        <dbReference type="Pfam" id="PF26309"/>
    </source>
</evidence>
<dbReference type="EMBL" id="LVJZ01000004">
    <property type="protein sequence ID" value="ODB94382.1"/>
    <property type="molecule type" value="Genomic_DNA"/>
</dbReference>
<dbReference type="Pfam" id="PF26309">
    <property type="entry name" value="DUF8082"/>
    <property type="match status" value="1"/>
</dbReference>
<dbReference type="OrthoDB" id="8751395at2"/>
<sequence>MVDGGILDHRQFIKALVTLCRERSSGTVFYNLSSGLSARIVMNRGEITWLAYAEHRGVEAIEAIRLIDSGRMSFNPSLKLTIGKQTLPTTPEILKMINTRSHERKNRPNGSAHNTTNSRPINSKATSGKVFNKNDVCEVVIRESIEFIGPIAKIVCDDYMKTQPTQISLNSVHRLIDTMVIDINDEAKGHLFKDRVREMLKLD</sequence>
<dbReference type="Proteomes" id="UP000094849">
    <property type="component" value="Unassembled WGS sequence"/>
</dbReference>
<dbReference type="AlphaFoldDB" id="A0A1E2UJ81"/>
<feature type="domain" description="DUF8082" evidence="2">
    <location>
        <begin position="145"/>
        <end position="200"/>
    </location>
</feature>